<dbReference type="SMART" id="SM00322">
    <property type="entry name" value="KH"/>
    <property type="match status" value="4"/>
</dbReference>
<accession>A0ABN8P4I4</accession>
<dbReference type="SUPFAM" id="SSF52402">
    <property type="entry name" value="Adenine nucleotide alpha hydrolases-like"/>
    <property type="match status" value="1"/>
</dbReference>
<keyword evidence="9" id="KW-0315">Glutamine amidotransferase</keyword>
<dbReference type="EC" id="6.3.5.4" evidence="2"/>
<dbReference type="NCBIfam" id="NF006949">
    <property type="entry name" value="PRK09431.1"/>
    <property type="match status" value="1"/>
</dbReference>
<dbReference type="PROSITE" id="PS50084">
    <property type="entry name" value="KH_TYPE_1"/>
    <property type="match status" value="3"/>
</dbReference>
<comment type="pathway">
    <text evidence="1">Amino-acid biosynthesis; L-asparagine biosynthesis; L-asparagine from L-aspartate (L-Gln route): step 1/1.</text>
</comment>
<protein>
    <recommendedName>
        <fullName evidence="3">Asparagine synthetase [glutamine-hydrolyzing]</fullName>
        <ecNumber evidence="2">6.3.5.4</ecNumber>
    </recommendedName>
    <alternativeName>
        <fullName evidence="10">Glutamine-dependent asparagine synthetase</fullName>
    </alternativeName>
</protein>
<proteinExistence type="predicted"/>
<evidence type="ECO:0000256" key="4">
    <source>
        <dbReference type="ARBA" id="ARBA00022598"/>
    </source>
</evidence>
<organism evidence="15 16">
    <name type="scientific">Porites lobata</name>
    <dbReference type="NCBI Taxonomy" id="104759"/>
    <lineage>
        <taxon>Eukaryota</taxon>
        <taxon>Metazoa</taxon>
        <taxon>Cnidaria</taxon>
        <taxon>Anthozoa</taxon>
        <taxon>Hexacorallia</taxon>
        <taxon>Scleractinia</taxon>
        <taxon>Fungiina</taxon>
        <taxon>Poritidae</taxon>
        <taxon>Porites</taxon>
    </lineage>
</organism>
<dbReference type="InterPro" id="IPR036612">
    <property type="entry name" value="KH_dom_type_1_sf"/>
</dbReference>
<dbReference type="InterPro" id="IPR014729">
    <property type="entry name" value="Rossmann-like_a/b/a_fold"/>
</dbReference>
<evidence type="ECO:0000256" key="6">
    <source>
        <dbReference type="ARBA" id="ARBA00022741"/>
    </source>
</evidence>
<dbReference type="InterPro" id="IPR050795">
    <property type="entry name" value="Asn_Synthetase"/>
</dbReference>
<dbReference type="CDD" id="cd01991">
    <property type="entry name" value="Asn_synthase_B_C"/>
    <property type="match status" value="1"/>
</dbReference>
<evidence type="ECO:0000259" key="14">
    <source>
        <dbReference type="PROSITE" id="PS51278"/>
    </source>
</evidence>
<comment type="catalytic activity">
    <reaction evidence="11">
        <text>L-aspartate + L-glutamine + ATP + H2O = L-asparagine + L-glutamate + AMP + diphosphate + H(+)</text>
        <dbReference type="Rhea" id="RHEA:12228"/>
        <dbReference type="ChEBI" id="CHEBI:15377"/>
        <dbReference type="ChEBI" id="CHEBI:15378"/>
        <dbReference type="ChEBI" id="CHEBI:29985"/>
        <dbReference type="ChEBI" id="CHEBI:29991"/>
        <dbReference type="ChEBI" id="CHEBI:30616"/>
        <dbReference type="ChEBI" id="CHEBI:33019"/>
        <dbReference type="ChEBI" id="CHEBI:58048"/>
        <dbReference type="ChEBI" id="CHEBI:58359"/>
        <dbReference type="ChEBI" id="CHEBI:456215"/>
        <dbReference type="EC" id="6.3.5.4"/>
    </reaction>
</comment>
<dbReference type="Proteomes" id="UP001159405">
    <property type="component" value="Unassembled WGS sequence"/>
</dbReference>
<evidence type="ECO:0000256" key="9">
    <source>
        <dbReference type="ARBA" id="ARBA00022962"/>
    </source>
</evidence>
<dbReference type="InterPro" id="IPR017932">
    <property type="entry name" value="GATase_2_dom"/>
</dbReference>
<dbReference type="NCBIfam" id="TIGR01536">
    <property type="entry name" value="asn_synth_AEB"/>
    <property type="match status" value="1"/>
</dbReference>
<evidence type="ECO:0000256" key="8">
    <source>
        <dbReference type="ARBA" id="ARBA00022888"/>
    </source>
</evidence>
<dbReference type="Pfam" id="PF13537">
    <property type="entry name" value="GATase_7"/>
    <property type="match status" value="1"/>
</dbReference>
<comment type="caution">
    <text evidence="15">The sequence shown here is derived from an EMBL/GenBank/DDBJ whole genome shotgun (WGS) entry which is preliminary data.</text>
</comment>
<dbReference type="InterPro" id="IPR033738">
    <property type="entry name" value="AsnB_N"/>
</dbReference>
<evidence type="ECO:0000256" key="12">
    <source>
        <dbReference type="PROSITE-ProRule" id="PRU00117"/>
    </source>
</evidence>
<keyword evidence="7" id="KW-0067">ATP-binding</keyword>
<keyword evidence="5" id="KW-0028">Amino-acid biosynthesis</keyword>
<evidence type="ECO:0000256" key="2">
    <source>
        <dbReference type="ARBA" id="ARBA00012737"/>
    </source>
</evidence>
<dbReference type="InterPro" id="IPR006426">
    <property type="entry name" value="Asn_synth_AEB"/>
</dbReference>
<dbReference type="Gene3D" id="3.60.20.10">
    <property type="entry name" value="Glutamine Phosphoribosylpyrophosphate, subunit 1, domain 1"/>
    <property type="match status" value="1"/>
</dbReference>
<keyword evidence="8" id="KW-0061">Asparagine biosynthesis</keyword>
<feature type="compositionally biased region" description="Basic and acidic residues" evidence="13">
    <location>
        <begin position="33"/>
        <end position="45"/>
    </location>
</feature>
<dbReference type="InterPro" id="IPR004087">
    <property type="entry name" value="KH_dom"/>
</dbReference>
<feature type="region of interest" description="Disordered" evidence="13">
    <location>
        <begin position="1"/>
        <end position="66"/>
    </location>
</feature>
<dbReference type="InterPro" id="IPR001962">
    <property type="entry name" value="Asn_synthase"/>
</dbReference>
<evidence type="ECO:0000256" key="13">
    <source>
        <dbReference type="SAM" id="MobiDB-lite"/>
    </source>
</evidence>
<dbReference type="Pfam" id="PF00013">
    <property type="entry name" value="KH_1"/>
    <property type="match status" value="3"/>
</dbReference>
<keyword evidence="4" id="KW-0436">Ligase</keyword>
<evidence type="ECO:0000313" key="15">
    <source>
        <dbReference type="EMBL" id="CAH3129093.1"/>
    </source>
</evidence>
<name>A0ABN8P4I4_9CNID</name>
<evidence type="ECO:0000256" key="1">
    <source>
        <dbReference type="ARBA" id="ARBA00005187"/>
    </source>
</evidence>
<dbReference type="PROSITE" id="PS51278">
    <property type="entry name" value="GATASE_TYPE_2"/>
    <property type="match status" value="1"/>
</dbReference>
<evidence type="ECO:0000256" key="5">
    <source>
        <dbReference type="ARBA" id="ARBA00022605"/>
    </source>
</evidence>
<keyword evidence="6" id="KW-0547">Nucleotide-binding</keyword>
<evidence type="ECO:0000256" key="11">
    <source>
        <dbReference type="ARBA" id="ARBA00048741"/>
    </source>
</evidence>
<dbReference type="PANTHER" id="PTHR11772">
    <property type="entry name" value="ASPARAGINE SYNTHETASE"/>
    <property type="match status" value="1"/>
</dbReference>
<feature type="domain" description="Glutamine amidotransferase type-2" evidence="14">
    <location>
        <begin position="483"/>
        <end position="677"/>
    </location>
</feature>
<dbReference type="Pfam" id="PF00733">
    <property type="entry name" value="Asn_synthase"/>
    <property type="match status" value="2"/>
</dbReference>
<evidence type="ECO:0000313" key="16">
    <source>
        <dbReference type="Proteomes" id="UP001159405"/>
    </source>
</evidence>
<keyword evidence="16" id="KW-1185">Reference proteome</keyword>
<dbReference type="PANTHER" id="PTHR11772:SF23">
    <property type="entry name" value="ASPARAGINE SYNTHETASE [GLUTAMINE-HYDROLYZING]"/>
    <property type="match status" value="1"/>
</dbReference>
<dbReference type="InterPro" id="IPR029055">
    <property type="entry name" value="Ntn_hydrolases_N"/>
</dbReference>
<dbReference type="EMBL" id="CALNXK010000046">
    <property type="protein sequence ID" value="CAH3129093.1"/>
    <property type="molecule type" value="Genomic_DNA"/>
</dbReference>
<dbReference type="SUPFAM" id="SSF54791">
    <property type="entry name" value="Eukaryotic type KH-domain (KH-domain type I)"/>
    <property type="match status" value="3"/>
</dbReference>
<dbReference type="Gene3D" id="3.40.50.620">
    <property type="entry name" value="HUPs"/>
    <property type="match status" value="1"/>
</dbReference>
<dbReference type="Gene3D" id="3.30.1370.10">
    <property type="entry name" value="K Homology domain, type 1"/>
    <property type="match status" value="2"/>
</dbReference>
<gene>
    <name evidence="15" type="ORF">PLOB_00033941</name>
</gene>
<evidence type="ECO:0000256" key="3">
    <source>
        <dbReference type="ARBA" id="ARBA00021389"/>
    </source>
</evidence>
<evidence type="ECO:0000256" key="7">
    <source>
        <dbReference type="ARBA" id="ARBA00022840"/>
    </source>
</evidence>
<reference evidence="15 16" key="1">
    <citation type="submission" date="2022-05" db="EMBL/GenBank/DDBJ databases">
        <authorList>
            <consortium name="Genoscope - CEA"/>
            <person name="William W."/>
        </authorList>
    </citation>
    <scope>NUCLEOTIDE SEQUENCE [LARGE SCALE GENOMIC DNA]</scope>
</reference>
<dbReference type="SUPFAM" id="SSF56235">
    <property type="entry name" value="N-terminal nucleophile aminohydrolases (Ntn hydrolases)"/>
    <property type="match status" value="1"/>
</dbReference>
<dbReference type="InterPro" id="IPR004088">
    <property type="entry name" value="KH_dom_type_1"/>
</dbReference>
<keyword evidence="12" id="KW-0694">RNA-binding</keyword>
<dbReference type="CDD" id="cd00712">
    <property type="entry name" value="AsnB"/>
    <property type="match status" value="1"/>
</dbReference>
<sequence>MEYSGREEPQGAVGPSLDQVGQQFSYIGEDELPDVKNSKSPDSGRRNGTRPGKPRSGRNRQPRDTDYFIRILVPPTMVGAIIGKEGKKIKDLTDKTGTDITVHKKDDKTPFEKVVEIVGTPAQCSEANLSIHRTMRSETDPAKRSPVVEMRVLINSAIAGKLIGKQHVHLKCITDQTGVTSVRAKKDDYNPLNHMDRVITIQCQLPPEPLTLDENTMLSPLEEEALSKCSQAENMVSTRADGCFKTLKREPGPYHHPHHHHPHQFFMQPQQGLWPHVQSHNMSNPYPPNWFRIAFGDSSQGYLLQEVPVKVHLTFPSKFAGPIIGKGASNLDHIKKWSGVSKVHVFPKDRDAPERYIEIIGTPFQQYFAQHLVYCKLAEEGYKTSTGENTAELKLKTEIFIPLKGGSKDQPNIIGRFIGKEGQNVKTLQKETGVKIKVLPVNENSENNEAVILIEESFATGQVIANFNFVILISDCKGQVNMCGIWAIFGIPEYSKYASYAMKIGQRGPDVFRMETVPHFQNCCLAFHRLAIVDDLHGMQPMRIKALPHLYLIYNGEIYNHKEVGKQCDFDYFTKCDGEVILHLYNKYGVEKMAQMLDGVFAFCLIDTNKKQVHIGRDTFGIRPMFTLSADGKSTGILALCSEAKALTPFIEQFEKNGDKMVIKPFPPGHYASFSLSANGQTTLIEQKAYTEVGKPPVFETNVKPDSADVMENIRKLFAEAVRKRLMADRRIGCLLSGGLDSSLVASFLTKLAKESGIDYPIQTFSIGMEGSTDVIAARKVAKHIGSEHHEVIFTSEEGIQALREVIYALETWDITTIRASVGMYLVSKYVSKETDTVVIYSGEGSDELCQGYIYFHKAPSPEEADEESRRLLKDLYLYDVLRGDRSTAAHGLEIRVPFLDVQFTSYFLSLDPKIRQPKEGIEKWLLRASFDDTDALPQEILWRAKEAFSDGVSSTKPGQAWFELLQNYIENQVPDEAMARAADLYPYNTPKSKEGFYYRQIFEELFPNQSHFIPYLWMPKWTNATDPSARTLEHFKE</sequence>
<evidence type="ECO:0000256" key="10">
    <source>
        <dbReference type="ARBA" id="ARBA00030234"/>
    </source>
</evidence>
<dbReference type="Gene3D" id="3.30.310.210">
    <property type="match status" value="1"/>
</dbReference>